<keyword evidence="5" id="KW-1185">Reference proteome</keyword>
<evidence type="ECO:0000313" key="4">
    <source>
        <dbReference type="EMBL" id="GLC60099.1"/>
    </source>
</evidence>
<dbReference type="InterPro" id="IPR013892">
    <property type="entry name" value="Cyt_c_biogenesis_Cmc1-like"/>
</dbReference>
<evidence type="ECO:0000256" key="1">
    <source>
        <dbReference type="ARBA" id="ARBA00007347"/>
    </source>
</evidence>
<evidence type="ECO:0000256" key="3">
    <source>
        <dbReference type="RuleBase" id="RU364104"/>
    </source>
</evidence>
<accession>A0A9W6BXI9</accession>
<sequence length="130" mass="15336">MSSSEVPDPSTTAEFEEKVKKDRERLNRDFDPYLQDGFSIYKTNPRRQEAYDRCAPQVVQFLKCVEQEGPTWFWRCNALHIELQRCYNDAKPETPSLLSHHVEDFKNTAAARWEQLKWWYESITGSKGDS</sequence>
<dbReference type="Pfam" id="PF08583">
    <property type="entry name" value="Cmc1"/>
    <property type="match status" value="1"/>
</dbReference>
<dbReference type="GO" id="GO:0005739">
    <property type="term" value="C:mitochondrion"/>
    <property type="evidence" value="ECO:0007669"/>
    <property type="project" value="UniProtKB-SubCell"/>
</dbReference>
<dbReference type="EMBL" id="BRXU01000032">
    <property type="protein sequence ID" value="GLC60099.1"/>
    <property type="molecule type" value="Genomic_DNA"/>
</dbReference>
<evidence type="ECO:0000313" key="5">
    <source>
        <dbReference type="Proteomes" id="UP001165080"/>
    </source>
</evidence>
<comment type="caution">
    <text evidence="4">The sequence shown here is derived from an EMBL/GenBank/DDBJ whole genome shotgun (WGS) entry which is preliminary data.</text>
</comment>
<comment type="subcellular location">
    <subcellularLocation>
        <location evidence="3">Mitochondrion</location>
    </subcellularLocation>
</comment>
<dbReference type="Proteomes" id="UP001165080">
    <property type="component" value="Unassembled WGS sequence"/>
</dbReference>
<evidence type="ECO:0000256" key="2">
    <source>
        <dbReference type="ARBA" id="ARBA00023157"/>
    </source>
</evidence>
<keyword evidence="2" id="KW-1015">Disulfide bond</keyword>
<comment type="similarity">
    <text evidence="1 3">Belongs to the CMC family.</text>
</comment>
<gene>
    <name evidence="4" type="primary">PLESTBF000767</name>
    <name evidence="4" type="ORF">PLESTB_001573900</name>
</gene>
<dbReference type="AlphaFoldDB" id="A0A9W6BXI9"/>
<reference evidence="4 5" key="1">
    <citation type="journal article" date="2023" name="Commun. Biol.">
        <title>Reorganization of the ancestral sex-determining regions during the evolution of trioecy in Pleodorina starrii.</title>
        <authorList>
            <person name="Takahashi K."/>
            <person name="Suzuki S."/>
            <person name="Kawai-Toyooka H."/>
            <person name="Yamamoto K."/>
            <person name="Hamaji T."/>
            <person name="Ootsuki R."/>
            <person name="Yamaguchi H."/>
            <person name="Kawachi M."/>
            <person name="Higashiyama T."/>
            <person name="Nozaki H."/>
        </authorList>
    </citation>
    <scope>NUCLEOTIDE SEQUENCE [LARGE SCALE GENOMIC DNA]</scope>
    <source>
        <strain evidence="4 5">NIES-4479</strain>
    </source>
</reference>
<protein>
    <recommendedName>
        <fullName evidence="3">COX assembly mitochondrial protein</fullName>
    </recommendedName>
</protein>
<keyword evidence="3" id="KW-0496">Mitochondrion</keyword>
<proteinExistence type="inferred from homology"/>
<name>A0A9W6BXI9_9CHLO</name>
<organism evidence="4 5">
    <name type="scientific">Pleodorina starrii</name>
    <dbReference type="NCBI Taxonomy" id="330485"/>
    <lineage>
        <taxon>Eukaryota</taxon>
        <taxon>Viridiplantae</taxon>
        <taxon>Chlorophyta</taxon>
        <taxon>core chlorophytes</taxon>
        <taxon>Chlorophyceae</taxon>
        <taxon>CS clade</taxon>
        <taxon>Chlamydomonadales</taxon>
        <taxon>Volvocaceae</taxon>
        <taxon>Pleodorina</taxon>
    </lineage>
</organism>